<keyword evidence="2" id="KW-1015">Disulfide bond</keyword>
<feature type="disulfide bond" evidence="2">
    <location>
        <begin position="31"/>
        <end position="238"/>
    </location>
</feature>
<evidence type="ECO:0008006" key="5">
    <source>
        <dbReference type="Google" id="ProtNLM"/>
    </source>
</evidence>
<gene>
    <name evidence="4" type="ORF">FSB_LOCUS54907</name>
</gene>
<dbReference type="FunFam" id="2.60.110.10:FF:000004">
    <property type="entry name" value="THAUMATIN-LIKE PROTEIN 1"/>
    <property type="match status" value="1"/>
</dbReference>
<sequence length="239" mass="25407">MRTPAMILGLTLAFLYFNGAHSATITFRNNCPYTVWPATLTAAPKPQLPNTGFELAAKATSLLDVKVPWTGRFWARTQCSKDNLGKFTCATADCRSGQVACKGNSHGIPASIVEFLIAEKGGQDFYDVSLVDGFNLPVSVAPQGGPGVCGTSSCPVNINTACPAELAVKGSNGSVIACKTACEAFNQPQYCCTTQKCQPTKYSKFFKERCPLADSPPNDDQASTFTCSGGPNYLITFCP</sequence>
<dbReference type="AlphaFoldDB" id="A0A2N9IRM5"/>
<dbReference type="CDD" id="cd09218">
    <property type="entry name" value="TLP-PA"/>
    <property type="match status" value="1"/>
</dbReference>
<dbReference type="PRINTS" id="PR00347">
    <property type="entry name" value="THAUMATIN"/>
</dbReference>
<feature type="disulfide bond" evidence="2">
    <location>
        <begin position="162"/>
        <end position="178"/>
    </location>
</feature>
<proteinExistence type="inferred from homology"/>
<feature type="disulfide bond" evidence="2">
    <location>
        <begin position="154"/>
        <end position="210"/>
    </location>
</feature>
<dbReference type="InterPro" id="IPR037176">
    <property type="entry name" value="Osmotin/thaumatin-like_sf"/>
</dbReference>
<name>A0A2N9IRM5_FAGSY</name>
<feature type="disulfide bond" evidence="2">
    <location>
        <begin position="182"/>
        <end position="191"/>
    </location>
</feature>
<organism evidence="4">
    <name type="scientific">Fagus sylvatica</name>
    <name type="common">Beechnut</name>
    <dbReference type="NCBI Taxonomy" id="28930"/>
    <lineage>
        <taxon>Eukaryota</taxon>
        <taxon>Viridiplantae</taxon>
        <taxon>Streptophyta</taxon>
        <taxon>Embryophyta</taxon>
        <taxon>Tracheophyta</taxon>
        <taxon>Spermatophyta</taxon>
        <taxon>Magnoliopsida</taxon>
        <taxon>eudicotyledons</taxon>
        <taxon>Gunneridae</taxon>
        <taxon>Pentapetalae</taxon>
        <taxon>rosids</taxon>
        <taxon>fabids</taxon>
        <taxon>Fagales</taxon>
        <taxon>Fagaceae</taxon>
        <taxon>Fagus</taxon>
    </lineage>
</organism>
<feature type="disulfide bond" evidence="2">
    <location>
        <begin position="79"/>
        <end position="89"/>
    </location>
</feature>
<feature type="disulfide bond" evidence="2">
    <location>
        <begin position="149"/>
        <end position="227"/>
    </location>
</feature>
<evidence type="ECO:0000256" key="2">
    <source>
        <dbReference type="PIRSR" id="PIRSR002703-1"/>
    </source>
</evidence>
<dbReference type="PANTHER" id="PTHR31048">
    <property type="entry name" value="OS03G0233200 PROTEIN"/>
    <property type="match status" value="1"/>
</dbReference>
<feature type="disulfide bond" evidence="2">
    <location>
        <begin position="192"/>
        <end position="197"/>
    </location>
</feature>
<evidence type="ECO:0000256" key="1">
    <source>
        <dbReference type="ARBA" id="ARBA00010607"/>
    </source>
</evidence>
<feature type="chain" id="PRO_5014847876" description="Thaumatin-like protein" evidence="3">
    <location>
        <begin position="23"/>
        <end position="239"/>
    </location>
</feature>
<dbReference type="PROSITE" id="PS00316">
    <property type="entry name" value="THAUMATIN_1"/>
    <property type="match status" value="1"/>
</dbReference>
<accession>A0A2N9IRM5</accession>
<dbReference type="InterPro" id="IPR001938">
    <property type="entry name" value="Thaumatin"/>
</dbReference>
<protein>
    <recommendedName>
        <fullName evidence="5">Thaumatin-like protein</fullName>
    </recommendedName>
</protein>
<dbReference type="InterPro" id="IPR017949">
    <property type="entry name" value="Thaumatin_CS"/>
</dbReference>
<evidence type="ECO:0000256" key="3">
    <source>
        <dbReference type="SAM" id="SignalP"/>
    </source>
</evidence>
<feature type="signal peptide" evidence="3">
    <location>
        <begin position="1"/>
        <end position="22"/>
    </location>
</feature>
<dbReference type="Gene3D" id="2.60.110.10">
    <property type="entry name" value="Thaumatin"/>
    <property type="match status" value="1"/>
</dbReference>
<dbReference type="SUPFAM" id="SSF49870">
    <property type="entry name" value="Osmotin, thaumatin-like protein"/>
    <property type="match status" value="1"/>
</dbReference>
<comment type="similarity">
    <text evidence="1">Belongs to the thaumatin family.</text>
</comment>
<evidence type="ECO:0000313" key="4">
    <source>
        <dbReference type="EMBL" id="SPD27025.1"/>
    </source>
</evidence>
<reference evidence="4" key="1">
    <citation type="submission" date="2018-02" db="EMBL/GenBank/DDBJ databases">
        <authorList>
            <person name="Cohen D.B."/>
            <person name="Kent A.D."/>
        </authorList>
    </citation>
    <scope>NUCLEOTIDE SEQUENCE</scope>
</reference>
<keyword evidence="3" id="KW-0732">Signal</keyword>
<dbReference type="PROSITE" id="PS51367">
    <property type="entry name" value="THAUMATIN_2"/>
    <property type="match status" value="1"/>
</dbReference>
<feature type="disulfide bond" evidence="2">
    <location>
        <begin position="94"/>
        <end position="101"/>
    </location>
</feature>
<dbReference type="PIRSF" id="PIRSF002703">
    <property type="entry name" value="Thaumatin"/>
    <property type="match status" value="1"/>
</dbReference>
<dbReference type="Pfam" id="PF00314">
    <property type="entry name" value="Thaumatin"/>
    <property type="match status" value="1"/>
</dbReference>
<dbReference type="EMBL" id="OIVN01006176">
    <property type="protein sequence ID" value="SPD27025.1"/>
    <property type="molecule type" value="Genomic_DNA"/>
</dbReference>
<dbReference type="SMART" id="SM00205">
    <property type="entry name" value="THN"/>
    <property type="match status" value="1"/>
</dbReference>